<reference evidence="2" key="1">
    <citation type="submission" date="2017-09" db="EMBL/GenBank/DDBJ databases">
        <title>Depth-based differentiation of microbial function through sediment-hosted aquifers and enrichment of novel symbionts in the deep terrestrial subsurface.</title>
        <authorList>
            <person name="Probst A.J."/>
            <person name="Ladd B."/>
            <person name="Jarett J.K."/>
            <person name="Geller-Mcgrath D.E."/>
            <person name="Sieber C.M.K."/>
            <person name="Emerson J.B."/>
            <person name="Anantharaman K."/>
            <person name="Thomas B.C."/>
            <person name="Malmstrom R."/>
            <person name="Stieglmeier M."/>
            <person name="Klingl A."/>
            <person name="Woyke T."/>
            <person name="Ryan C.M."/>
            <person name="Banfield J.F."/>
        </authorList>
    </citation>
    <scope>NUCLEOTIDE SEQUENCE [LARGE SCALE GENOMIC DNA]</scope>
</reference>
<comment type="caution">
    <text evidence="1">The sequence shown here is derived from an EMBL/GenBank/DDBJ whole genome shotgun (WGS) entry which is preliminary data.</text>
</comment>
<dbReference type="InterPro" id="IPR047677">
    <property type="entry name" value="GDCCVxC"/>
</dbReference>
<dbReference type="Proteomes" id="UP000231383">
    <property type="component" value="Unassembled WGS sequence"/>
</dbReference>
<evidence type="ECO:0000313" key="1">
    <source>
        <dbReference type="EMBL" id="PJC33242.1"/>
    </source>
</evidence>
<organism evidence="1 2">
    <name type="scientific">Candidatus Roizmanbacteria bacterium CG_4_9_14_0_2_um_filter_39_13</name>
    <dbReference type="NCBI Taxonomy" id="1974839"/>
    <lineage>
        <taxon>Bacteria</taxon>
        <taxon>Candidatus Roizmaniibacteriota</taxon>
    </lineage>
</organism>
<evidence type="ECO:0008006" key="3">
    <source>
        <dbReference type="Google" id="ProtNLM"/>
    </source>
</evidence>
<evidence type="ECO:0000313" key="2">
    <source>
        <dbReference type="Proteomes" id="UP000231383"/>
    </source>
</evidence>
<dbReference type="NCBIfam" id="NF041374">
    <property type="entry name" value="GDCCVxC"/>
    <property type="match status" value="1"/>
</dbReference>
<sequence length="66" mass="7633">MKIKTKTTLTCPRCGFKKEEIMPADVCQFFYQCQRCNEVLKPKEGDCCVFCSYADTRCPPKQIEEA</sequence>
<dbReference type="AlphaFoldDB" id="A0A2M8F1S9"/>
<name>A0A2M8F1S9_9BACT</name>
<accession>A0A2M8F1S9</accession>
<protein>
    <recommendedName>
        <fullName evidence="3">RNA-binding protein</fullName>
    </recommendedName>
</protein>
<gene>
    <name evidence="1" type="ORF">CO051_01825</name>
</gene>
<proteinExistence type="predicted"/>
<dbReference type="EMBL" id="PFSC01000048">
    <property type="protein sequence ID" value="PJC33242.1"/>
    <property type="molecule type" value="Genomic_DNA"/>
</dbReference>